<sequence length="63" mass="6506">MTGRRTALGPLDETDALPRMRAKLVGGVLASPSARTGDGSHSTVCPEAALLGPAVILPLRKVR</sequence>
<proteinExistence type="predicted"/>
<comment type="caution">
    <text evidence="1">The sequence shown here is derived from an EMBL/GenBank/DDBJ whole genome shotgun (WGS) entry which is preliminary data.</text>
</comment>
<protein>
    <submittedName>
        <fullName evidence="1">Uncharacterized protein</fullName>
    </submittedName>
</protein>
<name>A0A2T4UQ98_9MICO</name>
<evidence type="ECO:0000313" key="2">
    <source>
        <dbReference type="Proteomes" id="UP000241085"/>
    </source>
</evidence>
<gene>
    <name evidence="1" type="ORF">C1I63_01780</name>
</gene>
<accession>A0A2T4UQ98</accession>
<dbReference type="EMBL" id="PZPL01000001">
    <property type="protein sequence ID" value="PTL71702.1"/>
    <property type="molecule type" value="Genomic_DNA"/>
</dbReference>
<dbReference type="AlphaFoldDB" id="A0A2T4UQ98"/>
<evidence type="ECO:0000313" key="1">
    <source>
        <dbReference type="EMBL" id="PTL71702.1"/>
    </source>
</evidence>
<reference evidence="1 2" key="1">
    <citation type="submission" date="2018-03" db="EMBL/GenBank/DDBJ databases">
        <title>Bacteriophage NCPPB3778 and a type I-E CRISPR drive the evolution of the US Biological Select Agent, Rathayibacter toxicus.</title>
        <authorList>
            <person name="Davis E.W.II."/>
            <person name="Tabima J.F."/>
            <person name="Weisberg A.J."/>
            <person name="Dantas Lopes L."/>
            <person name="Wiseman M.S."/>
            <person name="Wiseman M.S."/>
            <person name="Pupko T."/>
            <person name="Belcher M.S."/>
            <person name="Sechler A.J."/>
            <person name="Tancos M.A."/>
            <person name="Schroeder B.K."/>
            <person name="Murray T.D."/>
            <person name="Luster D.G."/>
            <person name="Schneider W.L."/>
            <person name="Rogers E."/>
            <person name="Andreote F.D."/>
            <person name="Grunwald N.J."/>
            <person name="Putnam M.L."/>
            <person name="Chang J.H."/>
        </authorList>
    </citation>
    <scope>NUCLEOTIDE SEQUENCE [LARGE SCALE GENOMIC DNA]</scope>
    <source>
        <strain evidence="1 2">DSM 15933</strain>
    </source>
</reference>
<dbReference type="RefSeq" id="WP_107573540.1">
    <property type="nucleotide sequence ID" value="NZ_PZPL01000001.1"/>
</dbReference>
<keyword evidence="2" id="KW-1185">Reference proteome</keyword>
<organism evidence="1 2">
    <name type="scientific">Rathayibacter caricis DSM 15933</name>
    <dbReference type="NCBI Taxonomy" id="1328867"/>
    <lineage>
        <taxon>Bacteria</taxon>
        <taxon>Bacillati</taxon>
        <taxon>Actinomycetota</taxon>
        <taxon>Actinomycetes</taxon>
        <taxon>Micrococcales</taxon>
        <taxon>Microbacteriaceae</taxon>
        <taxon>Rathayibacter</taxon>
    </lineage>
</organism>
<dbReference type="Proteomes" id="UP000241085">
    <property type="component" value="Unassembled WGS sequence"/>
</dbReference>